<proteinExistence type="predicted"/>
<evidence type="ECO:0000256" key="1">
    <source>
        <dbReference type="SAM" id="Phobius"/>
    </source>
</evidence>
<keyword evidence="1" id="KW-1133">Transmembrane helix</keyword>
<sequence>MVTLSGPNYVIPNQVPNSSPILKKDFSAIQSGNSLAVIRRPSEDPNHLALQRLGCHFLIRTIPRAILRGYQSFQSLSRHQVFSIPWTTQLVHTGSNQASSLALGQFIFHCGNQVTQFNSQDGQNCIGPIQTIQPYDSHSRISLSAFHIYWPPFITWGLFPQLINILDSFLFLFSFTLLK</sequence>
<dbReference type="AlphaFoldDB" id="A0A9Q3PE64"/>
<accession>A0A9Q3PE64</accession>
<dbReference type="Proteomes" id="UP000765509">
    <property type="component" value="Unassembled WGS sequence"/>
</dbReference>
<protein>
    <submittedName>
        <fullName evidence="2">Uncharacterized protein</fullName>
    </submittedName>
</protein>
<organism evidence="2 3">
    <name type="scientific">Austropuccinia psidii MF-1</name>
    <dbReference type="NCBI Taxonomy" id="1389203"/>
    <lineage>
        <taxon>Eukaryota</taxon>
        <taxon>Fungi</taxon>
        <taxon>Dikarya</taxon>
        <taxon>Basidiomycota</taxon>
        <taxon>Pucciniomycotina</taxon>
        <taxon>Pucciniomycetes</taxon>
        <taxon>Pucciniales</taxon>
        <taxon>Sphaerophragmiaceae</taxon>
        <taxon>Austropuccinia</taxon>
    </lineage>
</organism>
<evidence type="ECO:0000313" key="2">
    <source>
        <dbReference type="EMBL" id="MBW0558349.1"/>
    </source>
</evidence>
<keyword evidence="1" id="KW-0472">Membrane</keyword>
<evidence type="ECO:0000313" key="3">
    <source>
        <dbReference type="Proteomes" id="UP000765509"/>
    </source>
</evidence>
<feature type="transmembrane region" description="Helical" evidence="1">
    <location>
        <begin position="153"/>
        <end position="178"/>
    </location>
</feature>
<dbReference type="EMBL" id="AVOT02066565">
    <property type="protein sequence ID" value="MBW0558349.1"/>
    <property type="molecule type" value="Genomic_DNA"/>
</dbReference>
<keyword evidence="3" id="KW-1185">Reference proteome</keyword>
<gene>
    <name evidence="2" type="ORF">O181_098064</name>
</gene>
<keyword evidence="1" id="KW-0812">Transmembrane</keyword>
<name>A0A9Q3PE64_9BASI</name>
<comment type="caution">
    <text evidence="2">The sequence shown here is derived from an EMBL/GenBank/DDBJ whole genome shotgun (WGS) entry which is preliminary data.</text>
</comment>
<reference evidence="2" key="1">
    <citation type="submission" date="2021-03" db="EMBL/GenBank/DDBJ databases">
        <title>Draft genome sequence of rust myrtle Austropuccinia psidii MF-1, a brazilian biotype.</title>
        <authorList>
            <person name="Quecine M.C."/>
            <person name="Pachon D.M.R."/>
            <person name="Bonatelli M.L."/>
            <person name="Correr F.H."/>
            <person name="Franceschini L.M."/>
            <person name="Leite T.F."/>
            <person name="Margarido G.R.A."/>
            <person name="Almeida C.A."/>
            <person name="Ferrarezi J.A."/>
            <person name="Labate C.A."/>
        </authorList>
    </citation>
    <scope>NUCLEOTIDE SEQUENCE</scope>
    <source>
        <strain evidence="2">MF-1</strain>
    </source>
</reference>